<proteinExistence type="predicted"/>
<dbReference type="SUPFAM" id="SSF89447">
    <property type="entry name" value="AbrB/MazE/MraZ-like"/>
    <property type="match status" value="1"/>
</dbReference>
<dbReference type="Proteomes" id="UP000198956">
    <property type="component" value="Unassembled WGS sequence"/>
</dbReference>
<feature type="domain" description="MraZ" evidence="1">
    <location>
        <begin position="2"/>
        <end position="53"/>
    </location>
</feature>
<dbReference type="InterPro" id="IPR037914">
    <property type="entry name" value="SpoVT-AbrB_sf"/>
</dbReference>
<dbReference type="EMBL" id="FNDE01000001">
    <property type="protein sequence ID" value="SDG68057.1"/>
    <property type="molecule type" value="Genomic_DNA"/>
</dbReference>
<dbReference type="Gene3D" id="3.40.1550.20">
    <property type="entry name" value="Transcriptional regulator MraZ domain"/>
    <property type="match status" value="1"/>
</dbReference>
<organism evidence="2 3">
    <name type="scientific">Aneurinibacillus thermoaerophilus</name>
    <dbReference type="NCBI Taxonomy" id="143495"/>
    <lineage>
        <taxon>Bacteria</taxon>
        <taxon>Bacillati</taxon>
        <taxon>Bacillota</taxon>
        <taxon>Bacilli</taxon>
        <taxon>Bacillales</taxon>
        <taxon>Paenibacillaceae</taxon>
        <taxon>Aneurinibacillus group</taxon>
        <taxon>Aneurinibacillus</taxon>
    </lineage>
</organism>
<dbReference type="CDD" id="cd16321">
    <property type="entry name" value="MraZ_C"/>
    <property type="match status" value="1"/>
</dbReference>
<sequence>MTECVQDKQGRVNIPIVLLQYGLIDKGCAVIGVSSIEIWSRAMWKEYVAHSSDILMKLQKR</sequence>
<dbReference type="InterPro" id="IPR038619">
    <property type="entry name" value="MraZ_sf"/>
</dbReference>
<evidence type="ECO:0000259" key="1">
    <source>
        <dbReference type="Pfam" id="PF02381"/>
    </source>
</evidence>
<dbReference type="AlphaFoldDB" id="A0A1G7W7X7"/>
<dbReference type="Pfam" id="PF02381">
    <property type="entry name" value="MraZ"/>
    <property type="match status" value="1"/>
</dbReference>
<evidence type="ECO:0000313" key="3">
    <source>
        <dbReference type="Proteomes" id="UP000198956"/>
    </source>
</evidence>
<protein>
    <submittedName>
        <fullName evidence="2">MraZ protein, putative antitoxin-like</fullName>
    </submittedName>
</protein>
<accession>A0A1G7W7X7</accession>
<dbReference type="InterPro" id="IPR020603">
    <property type="entry name" value="MraZ_dom"/>
</dbReference>
<dbReference type="InterPro" id="IPR035644">
    <property type="entry name" value="MraZ_C"/>
</dbReference>
<gene>
    <name evidence="2" type="ORF">SAMN04489735_100158</name>
</gene>
<dbReference type="RefSeq" id="WP_236781981.1">
    <property type="nucleotide sequence ID" value="NZ_FNDE01000001.1"/>
</dbReference>
<evidence type="ECO:0000313" key="2">
    <source>
        <dbReference type="EMBL" id="SDG68057.1"/>
    </source>
</evidence>
<name>A0A1G7W7X7_ANETH</name>
<reference evidence="2 3" key="1">
    <citation type="submission" date="2016-10" db="EMBL/GenBank/DDBJ databases">
        <authorList>
            <person name="de Groot N.N."/>
        </authorList>
    </citation>
    <scope>NUCLEOTIDE SEQUENCE [LARGE SCALE GENOMIC DNA]</scope>
    <source>
        <strain evidence="2 3">L 420-91</strain>
    </source>
</reference>